<feature type="modified residue" description="4-aspartylphosphate" evidence="6">
    <location>
        <position position="57"/>
    </location>
</feature>
<evidence type="ECO:0000256" key="4">
    <source>
        <dbReference type="ARBA" id="ARBA00023125"/>
    </source>
</evidence>
<dbReference type="RefSeq" id="WP_012991549.1">
    <property type="nucleotide sequence ID" value="NC_013894.1"/>
</dbReference>
<dbReference type="Pfam" id="PF00072">
    <property type="entry name" value="Response_reg"/>
    <property type="match status" value="1"/>
</dbReference>
<gene>
    <name evidence="8" type="ordered locus">Thal_0508</name>
</gene>
<sequence>MPPKEAKFLVVDDMSTMRKIVKTLLNQLGYTNVDEAENGRDALAKLRSSSYDLVLLDWNMPEMDGLELLKAIRADDSLRHIPVIMITAEAKKENVLAAIQAGANNYIVKPFTLETLRDKLEKVWSSVNR</sequence>
<dbReference type="PANTHER" id="PTHR43228">
    <property type="entry name" value="TWO-COMPONENT RESPONSE REGULATOR"/>
    <property type="match status" value="1"/>
</dbReference>
<dbReference type="Gene3D" id="3.40.50.2300">
    <property type="match status" value="1"/>
</dbReference>
<organism evidence="8 9">
    <name type="scientific">Thermocrinis albus (strain DSM 14484 / JCM 11386 / HI 11/12)</name>
    <dbReference type="NCBI Taxonomy" id="638303"/>
    <lineage>
        <taxon>Bacteria</taxon>
        <taxon>Pseudomonadati</taxon>
        <taxon>Aquificota</taxon>
        <taxon>Aquificia</taxon>
        <taxon>Aquificales</taxon>
        <taxon>Aquificaceae</taxon>
        <taxon>Thermocrinis</taxon>
    </lineage>
</organism>
<dbReference type="EMBL" id="CP001931">
    <property type="protein sequence ID" value="ADC89142.1"/>
    <property type="molecule type" value="Genomic_DNA"/>
</dbReference>
<proteinExistence type="predicted"/>
<reference evidence="9" key="1">
    <citation type="journal article" date="2010" name="Stand. Genomic Sci.">
        <title>Complete genome sequence of Thermocrinis albus type strain (HI 11/12T).</title>
        <authorList>
            <person name="Wirth R."/>
            <person name="Sikorski J."/>
            <person name="Brambilla E."/>
            <person name="Misra M."/>
            <person name="Lapidus A."/>
            <person name="Copeland A."/>
            <person name="Nolan M."/>
            <person name="Lucas S."/>
            <person name="Chen F."/>
            <person name="Tice H."/>
            <person name="Cheng J.F."/>
            <person name="Han C."/>
            <person name="Detter J.C."/>
            <person name="Tapia R."/>
            <person name="Bruce D."/>
            <person name="Goodwin L."/>
            <person name="Pitluck S."/>
            <person name="Pati A."/>
            <person name="Anderson I."/>
            <person name="Ivanova N."/>
            <person name="Mavromatis K."/>
            <person name="Mikhailova N."/>
            <person name="Chen A."/>
            <person name="Palaniappan K."/>
            <person name="Bilek Y."/>
            <person name="Hader T."/>
            <person name="Land M."/>
            <person name="Hauser L."/>
            <person name="Chang Y.J."/>
            <person name="Jeffries C.D."/>
            <person name="Tindall B.J."/>
            <person name="Rohde M."/>
            <person name="Goker M."/>
            <person name="Bristow J."/>
            <person name="Eisen J.A."/>
            <person name="Markowitz V."/>
            <person name="Hugenholtz P."/>
            <person name="Kyrpides N.C."/>
            <person name="Klenk H.P."/>
        </authorList>
    </citation>
    <scope>NUCLEOTIDE SEQUENCE [LARGE SCALE GENOMIC DNA]</scope>
    <source>
        <strain evidence="9">DSM 14484 / JCM 11386 / HI 11/12</strain>
    </source>
</reference>
<keyword evidence="3" id="KW-0805">Transcription regulation</keyword>
<dbReference type="SUPFAM" id="SSF52172">
    <property type="entry name" value="CheY-like"/>
    <property type="match status" value="1"/>
</dbReference>
<protein>
    <submittedName>
        <fullName evidence="8">Response regulator receiver protein</fullName>
    </submittedName>
</protein>
<dbReference type="Proteomes" id="UP000002043">
    <property type="component" value="Chromosome"/>
</dbReference>
<evidence type="ECO:0000256" key="1">
    <source>
        <dbReference type="ARBA" id="ARBA00022553"/>
    </source>
</evidence>
<evidence type="ECO:0000313" key="9">
    <source>
        <dbReference type="Proteomes" id="UP000002043"/>
    </source>
</evidence>
<dbReference type="KEGG" id="tal:Thal_0508"/>
<evidence type="ECO:0000256" key="5">
    <source>
        <dbReference type="ARBA" id="ARBA00023163"/>
    </source>
</evidence>
<feature type="domain" description="Response regulatory" evidence="7">
    <location>
        <begin position="7"/>
        <end position="124"/>
    </location>
</feature>
<dbReference type="STRING" id="638303.Thal_0508"/>
<dbReference type="GO" id="GO:0003677">
    <property type="term" value="F:DNA binding"/>
    <property type="evidence" value="ECO:0007669"/>
    <property type="project" value="UniProtKB-KW"/>
</dbReference>
<dbReference type="PANTHER" id="PTHR43228:SF1">
    <property type="entry name" value="TWO-COMPONENT RESPONSE REGULATOR ARR22"/>
    <property type="match status" value="1"/>
</dbReference>
<accession>D3SPQ5</accession>
<keyword evidence="1 6" id="KW-0597">Phosphoprotein</keyword>
<keyword evidence="5" id="KW-0804">Transcription</keyword>
<dbReference type="FunFam" id="3.40.50.2300:FF:000001">
    <property type="entry name" value="DNA-binding response regulator PhoB"/>
    <property type="match status" value="1"/>
</dbReference>
<dbReference type="InterPro" id="IPR011006">
    <property type="entry name" value="CheY-like_superfamily"/>
</dbReference>
<keyword evidence="9" id="KW-1185">Reference proteome</keyword>
<dbReference type="GO" id="GO:0000160">
    <property type="term" value="P:phosphorelay signal transduction system"/>
    <property type="evidence" value="ECO:0007669"/>
    <property type="project" value="UniProtKB-KW"/>
</dbReference>
<keyword evidence="2" id="KW-0902">Two-component regulatory system</keyword>
<dbReference type="HOGENOM" id="CLU_000445_69_12_0"/>
<dbReference type="AlphaFoldDB" id="D3SPQ5"/>
<dbReference type="eggNOG" id="COG0745">
    <property type="taxonomic scope" value="Bacteria"/>
</dbReference>
<evidence type="ECO:0000256" key="2">
    <source>
        <dbReference type="ARBA" id="ARBA00023012"/>
    </source>
</evidence>
<evidence type="ECO:0000256" key="3">
    <source>
        <dbReference type="ARBA" id="ARBA00023015"/>
    </source>
</evidence>
<dbReference type="OrthoDB" id="9790669at2"/>
<evidence type="ECO:0000313" key="8">
    <source>
        <dbReference type="EMBL" id="ADC89142.1"/>
    </source>
</evidence>
<evidence type="ECO:0000256" key="6">
    <source>
        <dbReference type="PROSITE-ProRule" id="PRU00169"/>
    </source>
</evidence>
<dbReference type="SMART" id="SM00448">
    <property type="entry name" value="REC"/>
    <property type="match status" value="1"/>
</dbReference>
<dbReference type="InterPro" id="IPR052048">
    <property type="entry name" value="ST_Response_Regulator"/>
</dbReference>
<dbReference type="InterPro" id="IPR001789">
    <property type="entry name" value="Sig_transdc_resp-reg_receiver"/>
</dbReference>
<dbReference type="PROSITE" id="PS50110">
    <property type="entry name" value="RESPONSE_REGULATORY"/>
    <property type="match status" value="1"/>
</dbReference>
<name>D3SPQ5_THEAH</name>
<dbReference type="CDD" id="cd19923">
    <property type="entry name" value="REC_CheY_CheY3"/>
    <property type="match status" value="1"/>
</dbReference>
<keyword evidence="4" id="KW-0238">DNA-binding</keyword>
<evidence type="ECO:0000259" key="7">
    <source>
        <dbReference type="PROSITE" id="PS50110"/>
    </source>
</evidence>